<dbReference type="CDD" id="cd00033">
    <property type="entry name" value="CCP"/>
    <property type="match status" value="3"/>
</dbReference>
<sequence length="743" mass="83003">MLTKYDALKPKTFKMAQCPTQKRMLWAILKGSSDFEDDYEEAEEWRNCSTSESISKGQVSYSMEGVAGSELTYECQDNYYPYPVRTRVCGSDGNWTPMRLASGRPTSRATCKEILCPAQIQLDHGELLPRKQWFKVGENQTFSCSVGFVLKGSTLRTCTQLGHWTGETPVSCNNSVLAEDCSNPGIPPGGRRIGNRFRIGDKVQYQCEMGLDLLGSVERECLDSGEWSGTETRCQAQYAFDSPSSVAQAMSGSLSSLMDVSSPEYKKKGASSCMFVTARYSRILEMSKGIHNIFILLDTSGSIADHHIQEARKATANLIQKLDSYEVKLTFHVLSYASHVKEIIRFNDYGSHLSDIVIKKVMDFNYKSHGRGTGTNLYKGLENVYKAMGQLKARNRDDFNKTQNVILIATDGHSNTGRNPKAMMSKIRDFLGYSTAATDHTEENLLDVYVFGIGESVNKKELNGLASKKRSEKHVFVLKKYEDLGEVFNKMIDDTAVTMCGVAKEDQGRGFTKVESRPWHVNVKWNTLSCLGSIVSKKWTLTAAHCLMIPKQGSGNIRAKPEEVTIENGESPLSVKAKSLFIHPQYNVLGLRSKNVNEFYDYDIALVETEDIPLSSKARPICLPCTESASRALKITNATCAQHGKTSTLSQTHIQAGDNVRTSSFRHSEEFSDSGGSLFLRKGMRYFQVGVLSWGNTNVCDSIKYSRNNPPPDARDFYINIFSVVDWLKQYLDKDLAFLPSDN</sequence>
<feature type="domain" description="Sushi" evidence="18">
    <location>
        <begin position="46"/>
        <end position="113"/>
    </location>
</feature>
<dbReference type="InterPro" id="IPR011360">
    <property type="entry name" value="Compl_C2_B"/>
</dbReference>
<keyword evidence="8" id="KW-0732">Signal</keyword>
<evidence type="ECO:0000256" key="3">
    <source>
        <dbReference type="ARBA" id="ARBA00004241"/>
    </source>
</evidence>
<keyword evidence="9" id="KW-0677">Repeat</keyword>
<evidence type="ECO:0000256" key="6">
    <source>
        <dbReference type="ARBA" id="ARBA00022659"/>
    </source>
</evidence>
<dbReference type="InterPro" id="IPR035976">
    <property type="entry name" value="Sushi/SCR/CCP_sf"/>
</dbReference>
<evidence type="ECO:0000256" key="10">
    <source>
        <dbReference type="ARBA" id="ARBA00022801"/>
    </source>
</evidence>
<dbReference type="InterPro" id="IPR000436">
    <property type="entry name" value="Sushi_SCR_CCP_dom"/>
</dbReference>
<feature type="domain" description="Peptidase S1" evidence="17">
    <location>
        <begin position="499"/>
        <end position="733"/>
    </location>
</feature>
<dbReference type="GO" id="GO:0009617">
    <property type="term" value="P:response to bacterium"/>
    <property type="evidence" value="ECO:0007669"/>
    <property type="project" value="TreeGrafter"/>
</dbReference>
<evidence type="ECO:0000256" key="7">
    <source>
        <dbReference type="ARBA" id="ARBA00022670"/>
    </source>
</evidence>
<evidence type="ECO:0000256" key="9">
    <source>
        <dbReference type="ARBA" id="ARBA00022737"/>
    </source>
</evidence>
<keyword evidence="11" id="KW-0720">Serine protease</keyword>
<dbReference type="InterPro" id="IPR002035">
    <property type="entry name" value="VWF_A"/>
</dbReference>
<evidence type="ECO:0000256" key="8">
    <source>
        <dbReference type="ARBA" id="ARBA00022729"/>
    </source>
</evidence>
<dbReference type="GO" id="GO:0009986">
    <property type="term" value="C:cell surface"/>
    <property type="evidence" value="ECO:0007669"/>
    <property type="project" value="UniProtKB-SubCell"/>
</dbReference>
<feature type="domain" description="Sushi" evidence="18">
    <location>
        <begin position="114"/>
        <end position="174"/>
    </location>
</feature>
<dbReference type="GO" id="GO:0006956">
    <property type="term" value="P:complement activation"/>
    <property type="evidence" value="ECO:0007669"/>
    <property type="project" value="InterPro"/>
</dbReference>
<comment type="caution">
    <text evidence="15">Lacks conserved residue(s) required for the propagation of feature annotation.</text>
</comment>
<keyword evidence="13" id="KW-0325">Glycoprotein</keyword>
<feature type="domain" description="Sushi" evidence="18">
    <location>
        <begin position="179"/>
        <end position="236"/>
    </location>
</feature>
<dbReference type="Proteomes" id="UP000694580">
    <property type="component" value="Chromosome 19"/>
</dbReference>
<dbReference type="Gene3D" id="2.40.10.10">
    <property type="entry name" value="Trypsin-like serine proteases"/>
    <property type="match status" value="2"/>
</dbReference>
<keyword evidence="6 15" id="KW-0768">Sushi</keyword>
<dbReference type="Pfam" id="PF00092">
    <property type="entry name" value="VWA"/>
    <property type="match status" value="1"/>
</dbReference>
<dbReference type="AlphaFoldDB" id="A0AAY4CA40"/>
<evidence type="ECO:0000313" key="19">
    <source>
        <dbReference type="Ensembl" id="ENSDCDP00010029933.1"/>
    </source>
</evidence>
<feature type="disulfide bond" evidence="15">
    <location>
        <begin position="207"/>
        <end position="234"/>
    </location>
</feature>
<organism evidence="19 20">
    <name type="scientific">Denticeps clupeoides</name>
    <name type="common">denticle herring</name>
    <dbReference type="NCBI Taxonomy" id="299321"/>
    <lineage>
        <taxon>Eukaryota</taxon>
        <taxon>Metazoa</taxon>
        <taxon>Chordata</taxon>
        <taxon>Craniata</taxon>
        <taxon>Vertebrata</taxon>
        <taxon>Euteleostomi</taxon>
        <taxon>Actinopterygii</taxon>
        <taxon>Neopterygii</taxon>
        <taxon>Teleostei</taxon>
        <taxon>Clupei</taxon>
        <taxon>Clupeiformes</taxon>
        <taxon>Denticipitoidei</taxon>
        <taxon>Denticipitidae</taxon>
        <taxon>Denticeps</taxon>
    </lineage>
</organism>
<reference evidence="19 20" key="1">
    <citation type="submission" date="2020-06" db="EMBL/GenBank/DDBJ databases">
        <authorList>
            <consortium name="Wellcome Sanger Institute Data Sharing"/>
        </authorList>
    </citation>
    <scope>NUCLEOTIDE SEQUENCE [LARGE SCALE GENOMIC DNA]</scope>
</reference>
<dbReference type="Gene3D" id="2.10.70.10">
    <property type="entry name" value="Complement Module, domain 1"/>
    <property type="match status" value="3"/>
</dbReference>
<evidence type="ECO:0000256" key="13">
    <source>
        <dbReference type="ARBA" id="ARBA00023180"/>
    </source>
</evidence>
<keyword evidence="7" id="KW-0645">Protease</keyword>
<dbReference type="GeneTree" id="ENSGT00940000165141"/>
<gene>
    <name evidence="19" type="primary">si:ch1073-280e3.1</name>
</gene>
<feature type="domain" description="VWFA" evidence="16">
    <location>
        <begin position="292"/>
        <end position="491"/>
    </location>
</feature>
<dbReference type="PANTHER" id="PTHR46393:SF8">
    <property type="entry name" value="COMPLEMENT C2"/>
    <property type="match status" value="1"/>
</dbReference>
<dbReference type="PROSITE" id="PS50234">
    <property type="entry name" value="VWFA"/>
    <property type="match status" value="1"/>
</dbReference>
<dbReference type="PROSITE" id="PS50923">
    <property type="entry name" value="SUSHI"/>
    <property type="match status" value="3"/>
</dbReference>
<keyword evidence="12 15" id="KW-1015">Disulfide bond</keyword>
<evidence type="ECO:0000259" key="16">
    <source>
        <dbReference type="PROSITE" id="PS50234"/>
    </source>
</evidence>
<evidence type="ECO:0000256" key="5">
    <source>
        <dbReference type="ARBA" id="ARBA00022525"/>
    </source>
</evidence>
<accession>A0AAY4CA40</accession>
<dbReference type="SUPFAM" id="SSF57535">
    <property type="entry name" value="Complement control module/SCR domain"/>
    <property type="match status" value="3"/>
</dbReference>
<evidence type="ECO:0000313" key="20">
    <source>
        <dbReference type="Proteomes" id="UP000694580"/>
    </source>
</evidence>
<dbReference type="SMART" id="SM00327">
    <property type="entry name" value="VWA"/>
    <property type="match status" value="1"/>
</dbReference>
<dbReference type="Ensembl" id="ENSDCDT00010037163.1">
    <property type="protein sequence ID" value="ENSDCDP00010029933.1"/>
    <property type="gene ID" value="ENSDCDG00010018948.1"/>
</dbReference>
<dbReference type="Pfam" id="PF00089">
    <property type="entry name" value="Trypsin"/>
    <property type="match status" value="1"/>
</dbReference>
<proteinExistence type="predicted"/>
<dbReference type="InterPro" id="IPR018114">
    <property type="entry name" value="TRYPSIN_HIS"/>
</dbReference>
<comment type="cofactor">
    <cofactor evidence="1">
        <name>Mn(2+)</name>
        <dbReference type="ChEBI" id="CHEBI:29035"/>
    </cofactor>
</comment>
<dbReference type="InterPro" id="IPR043504">
    <property type="entry name" value="Peptidase_S1_PA_chymotrypsin"/>
</dbReference>
<evidence type="ECO:0000256" key="12">
    <source>
        <dbReference type="ARBA" id="ARBA00023157"/>
    </source>
</evidence>
<dbReference type="SMART" id="SM00020">
    <property type="entry name" value="Tryp_SPc"/>
    <property type="match status" value="1"/>
</dbReference>
<reference evidence="19" key="3">
    <citation type="submission" date="2025-09" db="UniProtKB">
        <authorList>
            <consortium name="Ensembl"/>
        </authorList>
    </citation>
    <scope>IDENTIFICATION</scope>
</reference>
<dbReference type="SUPFAM" id="SSF50494">
    <property type="entry name" value="Trypsin-like serine proteases"/>
    <property type="match status" value="1"/>
</dbReference>
<dbReference type="InterPro" id="IPR001254">
    <property type="entry name" value="Trypsin_dom"/>
</dbReference>
<dbReference type="PIRSF" id="PIRSF001154">
    <property type="entry name" value="Compl_C2_B"/>
    <property type="match status" value="1"/>
</dbReference>
<dbReference type="PANTHER" id="PTHR46393">
    <property type="entry name" value="SUSHI DOMAIN-CONTAINING PROTEIN"/>
    <property type="match status" value="1"/>
</dbReference>
<comment type="subcellular location">
    <subcellularLocation>
        <location evidence="3">Cell surface</location>
    </subcellularLocation>
    <subcellularLocation>
        <location evidence="4">Secreted</location>
    </subcellularLocation>
</comment>
<evidence type="ECO:0000259" key="17">
    <source>
        <dbReference type="PROSITE" id="PS50240"/>
    </source>
</evidence>
<dbReference type="SUPFAM" id="SSF53300">
    <property type="entry name" value="vWA-like"/>
    <property type="match status" value="1"/>
</dbReference>
<dbReference type="GO" id="GO:0006508">
    <property type="term" value="P:proteolysis"/>
    <property type="evidence" value="ECO:0007669"/>
    <property type="project" value="UniProtKB-KW"/>
</dbReference>
<dbReference type="Pfam" id="PF00084">
    <property type="entry name" value="Sushi"/>
    <property type="match status" value="3"/>
</dbReference>
<comment type="cofactor">
    <cofactor evidence="2">
        <name>Mg(2+)</name>
        <dbReference type="ChEBI" id="CHEBI:18420"/>
    </cofactor>
</comment>
<evidence type="ECO:0000256" key="15">
    <source>
        <dbReference type="PROSITE-ProRule" id="PRU00302"/>
    </source>
</evidence>
<dbReference type="InterPro" id="IPR036465">
    <property type="entry name" value="vWFA_dom_sf"/>
</dbReference>
<dbReference type="GO" id="GO:0070062">
    <property type="term" value="C:extracellular exosome"/>
    <property type="evidence" value="ECO:0007669"/>
    <property type="project" value="TreeGrafter"/>
</dbReference>
<keyword evidence="5" id="KW-0964">Secreted</keyword>
<keyword evidence="20" id="KW-1185">Reference proteome</keyword>
<dbReference type="PROSITE" id="PS50240">
    <property type="entry name" value="TRYPSIN_DOM"/>
    <property type="match status" value="1"/>
</dbReference>
<dbReference type="GO" id="GO:0004252">
    <property type="term" value="F:serine-type endopeptidase activity"/>
    <property type="evidence" value="ECO:0007669"/>
    <property type="project" value="InterPro"/>
</dbReference>
<reference evidence="19" key="2">
    <citation type="submission" date="2025-08" db="UniProtKB">
        <authorList>
            <consortium name="Ensembl"/>
        </authorList>
    </citation>
    <scope>IDENTIFICATION</scope>
</reference>
<evidence type="ECO:0000256" key="14">
    <source>
        <dbReference type="ARBA" id="ARBA00029636"/>
    </source>
</evidence>
<name>A0AAY4CA40_9TELE</name>
<evidence type="ECO:0000259" key="18">
    <source>
        <dbReference type="PROSITE" id="PS50923"/>
    </source>
</evidence>
<dbReference type="SMART" id="SM00032">
    <property type="entry name" value="CCP"/>
    <property type="match status" value="3"/>
</dbReference>
<evidence type="ECO:0000256" key="1">
    <source>
        <dbReference type="ARBA" id="ARBA00001936"/>
    </source>
</evidence>
<keyword evidence="10" id="KW-0378">Hydrolase</keyword>
<protein>
    <recommendedName>
        <fullName evidence="14">C3/C5 convertase</fullName>
    </recommendedName>
</protein>
<dbReference type="Gene3D" id="3.40.50.410">
    <property type="entry name" value="von Willebrand factor, type A domain"/>
    <property type="match status" value="1"/>
</dbReference>
<evidence type="ECO:0000256" key="2">
    <source>
        <dbReference type="ARBA" id="ARBA00001946"/>
    </source>
</evidence>
<evidence type="ECO:0000256" key="11">
    <source>
        <dbReference type="ARBA" id="ARBA00022825"/>
    </source>
</evidence>
<dbReference type="InterPro" id="IPR009003">
    <property type="entry name" value="Peptidase_S1_PA"/>
</dbReference>
<evidence type="ECO:0000256" key="4">
    <source>
        <dbReference type="ARBA" id="ARBA00004613"/>
    </source>
</evidence>
<dbReference type="PROSITE" id="PS00134">
    <property type="entry name" value="TRYPSIN_HIS"/>
    <property type="match status" value="1"/>
</dbReference>